<dbReference type="GO" id="GO:0006352">
    <property type="term" value="P:DNA-templated transcription initiation"/>
    <property type="evidence" value="ECO:0007669"/>
    <property type="project" value="InterPro"/>
</dbReference>
<keyword evidence="2 6" id="KW-0805">Transcription regulation</keyword>
<evidence type="ECO:0000256" key="2">
    <source>
        <dbReference type="ARBA" id="ARBA00023015"/>
    </source>
</evidence>
<organism evidence="9 10">
    <name type="scientific">Temperatibacter marinus</name>
    <dbReference type="NCBI Taxonomy" id="1456591"/>
    <lineage>
        <taxon>Bacteria</taxon>
        <taxon>Pseudomonadati</taxon>
        <taxon>Pseudomonadota</taxon>
        <taxon>Alphaproteobacteria</taxon>
        <taxon>Kordiimonadales</taxon>
        <taxon>Temperatibacteraceae</taxon>
        <taxon>Temperatibacter</taxon>
    </lineage>
</organism>
<dbReference type="Pfam" id="PF08281">
    <property type="entry name" value="Sigma70_r4_2"/>
    <property type="match status" value="1"/>
</dbReference>
<dbReference type="InterPro" id="IPR007627">
    <property type="entry name" value="RNA_pol_sigma70_r2"/>
</dbReference>
<dbReference type="InterPro" id="IPR036388">
    <property type="entry name" value="WH-like_DNA-bd_sf"/>
</dbReference>
<dbReference type="KEGG" id="tmk:QGN29_04755"/>
<dbReference type="Pfam" id="PF04542">
    <property type="entry name" value="Sigma70_r2"/>
    <property type="match status" value="1"/>
</dbReference>
<dbReference type="Proteomes" id="UP001268683">
    <property type="component" value="Chromosome"/>
</dbReference>
<keyword evidence="3 6" id="KW-0731">Sigma factor</keyword>
<dbReference type="InterPro" id="IPR000838">
    <property type="entry name" value="RNA_pol_sigma70_ECF_CS"/>
</dbReference>
<feature type="domain" description="RNA polymerase sigma-70 region 2" evidence="7">
    <location>
        <begin position="26"/>
        <end position="93"/>
    </location>
</feature>
<dbReference type="InterPro" id="IPR014284">
    <property type="entry name" value="RNA_pol_sigma-70_dom"/>
</dbReference>
<protein>
    <recommendedName>
        <fullName evidence="6">RNA polymerase sigma factor</fullName>
    </recommendedName>
</protein>
<evidence type="ECO:0000256" key="6">
    <source>
        <dbReference type="RuleBase" id="RU000716"/>
    </source>
</evidence>
<dbReference type="Gene3D" id="1.10.1740.10">
    <property type="match status" value="1"/>
</dbReference>
<keyword evidence="5 6" id="KW-0804">Transcription</keyword>
<evidence type="ECO:0000256" key="5">
    <source>
        <dbReference type="ARBA" id="ARBA00023163"/>
    </source>
</evidence>
<dbReference type="EMBL" id="CP123872">
    <property type="protein sequence ID" value="WND03684.1"/>
    <property type="molecule type" value="Genomic_DNA"/>
</dbReference>
<dbReference type="InterPro" id="IPR013249">
    <property type="entry name" value="RNA_pol_sigma70_r4_t2"/>
</dbReference>
<dbReference type="PANTHER" id="PTHR43133">
    <property type="entry name" value="RNA POLYMERASE ECF-TYPE SIGMA FACTO"/>
    <property type="match status" value="1"/>
</dbReference>
<reference evidence="9" key="1">
    <citation type="submission" date="2023-04" db="EMBL/GenBank/DDBJ databases">
        <title>Complete genome sequence of Temperatibacter marinus.</title>
        <authorList>
            <person name="Rong J.-C."/>
            <person name="Yi M.-L."/>
            <person name="Zhao Q."/>
        </authorList>
    </citation>
    <scope>NUCLEOTIDE SEQUENCE</scope>
    <source>
        <strain evidence="9">NBRC 110045</strain>
    </source>
</reference>
<dbReference type="SUPFAM" id="SSF88946">
    <property type="entry name" value="Sigma2 domain of RNA polymerase sigma factors"/>
    <property type="match status" value="1"/>
</dbReference>
<dbReference type="AlphaFoldDB" id="A0AA52HA75"/>
<evidence type="ECO:0000313" key="9">
    <source>
        <dbReference type="EMBL" id="WND03684.1"/>
    </source>
</evidence>
<dbReference type="NCBIfam" id="TIGR02937">
    <property type="entry name" value="sigma70-ECF"/>
    <property type="match status" value="1"/>
</dbReference>
<dbReference type="PROSITE" id="PS01063">
    <property type="entry name" value="SIGMA70_ECF"/>
    <property type="match status" value="1"/>
</dbReference>
<evidence type="ECO:0000256" key="3">
    <source>
        <dbReference type="ARBA" id="ARBA00023082"/>
    </source>
</evidence>
<dbReference type="Gene3D" id="1.10.10.10">
    <property type="entry name" value="Winged helix-like DNA-binding domain superfamily/Winged helix DNA-binding domain"/>
    <property type="match status" value="1"/>
</dbReference>
<proteinExistence type="inferred from homology"/>
<dbReference type="CDD" id="cd06171">
    <property type="entry name" value="Sigma70_r4"/>
    <property type="match status" value="1"/>
</dbReference>
<evidence type="ECO:0000259" key="7">
    <source>
        <dbReference type="Pfam" id="PF04542"/>
    </source>
</evidence>
<name>A0AA52HA75_9PROT</name>
<dbReference type="SUPFAM" id="SSF88659">
    <property type="entry name" value="Sigma3 and sigma4 domains of RNA polymerase sigma factors"/>
    <property type="match status" value="1"/>
</dbReference>
<dbReference type="GO" id="GO:0016987">
    <property type="term" value="F:sigma factor activity"/>
    <property type="evidence" value="ECO:0007669"/>
    <property type="project" value="UniProtKB-KW"/>
</dbReference>
<dbReference type="GO" id="GO:0003677">
    <property type="term" value="F:DNA binding"/>
    <property type="evidence" value="ECO:0007669"/>
    <property type="project" value="UniProtKB-KW"/>
</dbReference>
<evidence type="ECO:0000259" key="8">
    <source>
        <dbReference type="Pfam" id="PF08281"/>
    </source>
</evidence>
<sequence length="190" mass="21967">MKGLIMSADQLIISVQNGCESAFRMLVDQYGQKAVAIALRMTGNRALADDIAQQVFMKIWQYPDRYDPEKAKFSTWFYRVVTNQTLDEIKKKKPLQLPDDFDQIEQKPSAEEGLMTKDQQVLIKQTLESMPDRQKTVMTLTYFEDLSNAEVAQVMEISVKAVESLLVRSRKLLREKLSSRMEQRPVKERA</sequence>
<comment type="similarity">
    <text evidence="1 6">Belongs to the sigma-70 factor family. ECF subfamily.</text>
</comment>
<evidence type="ECO:0000313" key="10">
    <source>
        <dbReference type="Proteomes" id="UP001268683"/>
    </source>
</evidence>
<keyword evidence="10" id="KW-1185">Reference proteome</keyword>
<evidence type="ECO:0000256" key="1">
    <source>
        <dbReference type="ARBA" id="ARBA00010641"/>
    </source>
</evidence>
<accession>A0AA52HA75</accession>
<dbReference type="InterPro" id="IPR013324">
    <property type="entry name" value="RNA_pol_sigma_r3/r4-like"/>
</dbReference>
<dbReference type="InterPro" id="IPR039425">
    <property type="entry name" value="RNA_pol_sigma-70-like"/>
</dbReference>
<dbReference type="InterPro" id="IPR013325">
    <property type="entry name" value="RNA_pol_sigma_r2"/>
</dbReference>
<feature type="domain" description="RNA polymerase sigma factor 70 region 4 type 2" evidence="8">
    <location>
        <begin position="122"/>
        <end position="173"/>
    </location>
</feature>
<keyword evidence="4 6" id="KW-0238">DNA-binding</keyword>
<dbReference type="RefSeq" id="WP_310799537.1">
    <property type="nucleotide sequence ID" value="NZ_CP123872.1"/>
</dbReference>
<evidence type="ECO:0000256" key="4">
    <source>
        <dbReference type="ARBA" id="ARBA00023125"/>
    </source>
</evidence>
<gene>
    <name evidence="9" type="ORF">QGN29_04755</name>
</gene>
<dbReference type="PANTHER" id="PTHR43133:SF8">
    <property type="entry name" value="RNA POLYMERASE SIGMA FACTOR HI_1459-RELATED"/>
    <property type="match status" value="1"/>
</dbReference>